<feature type="compositionally biased region" description="Polar residues" evidence="1">
    <location>
        <begin position="99"/>
        <end position="110"/>
    </location>
</feature>
<dbReference type="Proteomes" id="UP001492380">
    <property type="component" value="Unassembled WGS sequence"/>
</dbReference>
<accession>A0ABR1YQS7</accession>
<protein>
    <submittedName>
        <fullName evidence="2">Uncharacterized protein</fullName>
    </submittedName>
</protein>
<sequence>MHKFLSQKIAPLLQKQQAFQTGQLVRNLCARSHLLNPDHDDDTTTSPTNSQTTYRSQVQSLQQPSMDEVTSETVLYPPPEALFCLTEIRPSSLCAGHQSPATPTGRTSSRAPCPTPRSNDFSKRFFVFSFMVPERCEMRKWLGTKSGVGEDVNLKSVHKSRFLLLLFIYPSKKSSPFSSVVERDTSNVEAIGSTPIGGSKVR</sequence>
<feature type="region of interest" description="Disordered" evidence="1">
    <location>
        <begin position="95"/>
        <end position="115"/>
    </location>
</feature>
<organism evidence="2 3">
    <name type="scientific">Phyllosticta capitalensis</name>
    <dbReference type="NCBI Taxonomy" id="121624"/>
    <lineage>
        <taxon>Eukaryota</taxon>
        <taxon>Fungi</taxon>
        <taxon>Dikarya</taxon>
        <taxon>Ascomycota</taxon>
        <taxon>Pezizomycotina</taxon>
        <taxon>Dothideomycetes</taxon>
        <taxon>Dothideomycetes incertae sedis</taxon>
        <taxon>Botryosphaeriales</taxon>
        <taxon>Phyllostictaceae</taxon>
        <taxon>Phyllosticta</taxon>
    </lineage>
</organism>
<evidence type="ECO:0000313" key="3">
    <source>
        <dbReference type="Proteomes" id="UP001492380"/>
    </source>
</evidence>
<gene>
    <name evidence="2" type="ORF">HDK90DRAFT_249329</name>
</gene>
<keyword evidence="3" id="KW-1185">Reference proteome</keyword>
<evidence type="ECO:0000313" key="2">
    <source>
        <dbReference type="EMBL" id="KAK8235544.1"/>
    </source>
</evidence>
<evidence type="ECO:0000256" key="1">
    <source>
        <dbReference type="SAM" id="MobiDB-lite"/>
    </source>
</evidence>
<reference evidence="2 3" key="1">
    <citation type="submission" date="2024-04" db="EMBL/GenBank/DDBJ databases">
        <title>Phyllosticta paracitricarpa is synonymous to the EU quarantine fungus P. citricarpa based on phylogenomic analyses.</title>
        <authorList>
            <consortium name="Lawrence Berkeley National Laboratory"/>
            <person name="Van Ingen-Buijs V.A."/>
            <person name="Van Westerhoven A.C."/>
            <person name="Haridas S."/>
            <person name="Skiadas P."/>
            <person name="Martin F."/>
            <person name="Groenewald J.Z."/>
            <person name="Crous P.W."/>
            <person name="Seidl M.F."/>
        </authorList>
    </citation>
    <scope>NUCLEOTIDE SEQUENCE [LARGE SCALE GENOMIC DNA]</scope>
    <source>
        <strain evidence="2 3">CBS 123374</strain>
    </source>
</reference>
<name>A0ABR1YQS7_9PEZI</name>
<dbReference type="EMBL" id="JBBWRZ010000005">
    <property type="protein sequence ID" value="KAK8235544.1"/>
    <property type="molecule type" value="Genomic_DNA"/>
</dbReference>
<comment type="caution">
    <text evidence="2">The sequence shown here is derived from an EMBL/GenBank/DDBJ whole genome shotgun (WGS) entry which is preliminary data.</text>
</comment>
<proteinExistence type="predicted"/>